<dbReference type="InterPro" id="IPR010987">
    <property type="entry name" value="Glutathione-S-Trfase_C-like"/>
</dbReference>
<dbReference type="InterPro" id="IPR004046">
    <property type="entry name" value="GST_C"/>
</dbReference>
<dbReference type="OrthoDB" id="7583243at2"/>
<dbReference type="Pfam" id="PF02798">
    <property type="entry name" value="GST_N"/>
    <property type="match status" value="1"/>
</dbReference>
<dbReference type="PANTHER" id="PTHR44051:SF8">
    <property type="entry name" value="GLUTATHIONE S-TRANSFERASE GSTA"/>
    <property type="match status" value="1"/>
</dbReference>
<organism evidence="4 5">
    <name type="scientific">Cereibacter changlensis JA139</name>
    <dbReference type="NCBI Taxonomy" id="1188249"/>
    <lineage>
        <taxon>Bacteria</taxon>
        <taxon>Pseudomonadati</taxon>
        <taxon>Pseudomonadota</taxon>
        <taxon>Alphaproteobacteria</taxon>
        <taxon>Rhodobacterales</taxon>
        <taxon>Paracoccaceae</taxon>
        <taxon>Cereibacter</taxon>
    </lineage>
</organism>
<evidence type="ECO:0000256" key="1">
    <source>
        <dbReference type="RuleBase" id="RU003494"/>
    </source>
</evidence>
<proteinExistence type="inferred from homology"/>
<dbReference type="SFLD" id="SFLDG01150">
    <property type="entry name" value="Main.1:_Beta-like"/>
    <property type="match status" value="1"/>
</dbReference>
<dbReference type="SFLD" id="SFLDG00358">
    <property type="entry name" value="Main_(cytGST)"/>
    <property type="match status" value="1"/>
</dbReference>
<reference evidence="4 5" key="1">
    <citation type="submission" date="2018-03" db="EMBL/GenBank/DDBJ databases">
        <title>Cereibacter changlensis.</title>
        <authorList>
            <person name="Meyer T.E."/>
            <person name="Miller S."/>
            <person name="Lodha T."/>
            <person name="Gandham S."/>
            <person name="Chintalapati S."/>
            <person name="Chintalapati V.R."/>
        </authorList>
    </citation>
    <scope>NUCLEOTIDE SEQUENCE [LARGE SCALE GENOMIC DNA]</scope>
    <source>
        <strain evidence="4 5">JA139</strain>
    </source>
</reference>
<dbReference type="InterPro" id="IPR040079">
    <property type="entry name" value="Glutathione_S-Trfase"/>
</dbReference>
<dbReference type="Gene3D" id="3.40.30.10">
    <property type="entry name" value="Glutaredoxin"/>
    <property type="match status" value="1"/>
</dbReference>
<dbReference type="InterPro" id="IPR004045">
    <property type="entry name" value="Glutathione_S-Trfase_N"/>
</dbReference>
<evidence type="ECO:0000259" key="3">
    <source>
        <dbReference type="PROSITE" id="PS50405"/>
    </source>
</evidence>
<dbReference type="PANTHER" id="PTHR44051">
    <property type="entry name" value="GLUTATHIONE S-TRANSFERASE-RELATED"/>
    <property type="match status" value="1"/>
</dbReference>
<evidence type="ECO:0000313" key="5">
    <source>
        <dbReference type="Proteomes" id="UP000241010"/>
    </source>
</evidence>
<dbReference type="InterPro" id="IPR036282">
    <property type="entry name" value="Glutathione-S-Trfase_C_sf"/>
</dbReference>
<dbReference type="GO" id="GO:0016740">
    <property type="term" value="F:transferase activity"/>
    <property type="evidence" value="ECO:0007669"/>
    <property type="project" value="UniProtKB-KW"/>
</dbReference>
<dbReference type="SFLD" id="SFLDS00019">
    <property type="entry name" value="Glutathione_Transferase_(cytos"/>
    <property type="match status" value="1"/>
</dbReference>
<dbReference type="RefSeq" id="WP_107664863.1">
    <property type="nucleotide sequence ID" value="NZ_PZKG01000085.1"/>
</dbReference>
<gene>
    <name evidence="4" type="ORF">C5F48_15870</name>
</gene>
<keyword evidence="4" id="KW-0808">Transferase</keyword>
<dbReference type="PROSITE" id="PS50404">
    <property type="entry name" value="GST_NTER"/>
    <property type="match status" value="1"/>
</dbReference>
<keyword evidence="5" id="KW-1185">Reference proteome</keyword>
<comment type="caution">
    <text evidence="4">The sequence shown here is derived from an EMBL/GenBank/DDBJ whole genome shotgun (WGS) entry which is preliminary data.</text>
</comment>
<evidence type="ECO:0000313" key="4">
    <source>
        <dbReference type="EMBL" id="PTE20749.1"/>
    </source>
</evidence>
<dbReference type="NCBIfam" id="NF007831">
    <property type="entry name" value="PRK10542.1"/>
    <property type="match status" value="1"/>
</dbReference>
<accession>A0A2T4JS77</accession>
<dbReference type="Proteomes" id="UP000241010">
    <property type="component" value="Unassembled WGS sequence"/>
</dbReference>
<protein>
    <submittedName>
        <fullName evidence="4">Glutathione transferase GstA</fullName>
    </submittedName>
</protein>
<feature type="domain" description="GST N-terminal" evidence="2">
    <location>
        <begin position="1"/>
        <end position="80"/>
    </location>
</feature>
<dbReference type="SUPFAM" id="SSF52833">
    <property type="entry name" value="Thioredoxin-like"/>
    <property type="match status" value="1"/>
</dbReference>
<name>A0A2T4JS77_9RHOB</name>
<dbReference type="SUPFAM" id="SSF47616">
    <property type="entry name" value="GST C-terminal domain-like"/>
    <property type="match status" value="1"/>
</dbReference>
<dbReference type="AlphaFoldDB" id="A0A2T4JS77"/>
<dbReference type="Gene3D" id="1.20.1050.10">
    <property type="match status" value="1"/>
</dbReference>
<feature type="domain" description="GST C-terminal" evidence="3">
    <location>
        <begin position="86"/>
        <end position="201"/>
    </location>
</feature>
<dbReference type="PROSITE" id="PS50405">
    <property type="entry name" value="GST_CTER"/>
    <property type="match status" value="1"/>
</dbReference>
<dbReference type="EMBL" id="PZKG01000085">
    <property type="protein sequence ID" value="PTE20749.1"/>
    <property type="molecule type" value="Genomic_DNA"/>
</dbReference>
<dbReference type="InterPro" id="IPR036249">
    <property type="entry name" value="Thioredoxin-like_sf"/>
</dbReference>
<dbReference type="CDD" id="cd03188">
    <property type="entry name" value="GST_C_Beta"/>
    <property type="match status" value="1"/>
</dbReference>
<evidence type="ECO:0000259" key="2">
    <source>
        <dbReference type="PROSITE" id="PS50404"/>
    </source>
</evidence>
<sequence length="201" mass="21602">MKLYYSPGVCSMASHIVLHQTGSTFEIEKVDLGTKQTETGTDYLTVNPKGSVPALETAEGILTEGPAILQFVADKAGDTTLSPPAGTMARARMQEALNFVASELHTAYSPLFNPAFDDERRNAARGVVAKKLGWIEGLLADGRDFLTGSAFTVADAYAFVVVNWSGMIGVDLTDFPKIRAFADRVRSRPAVQQAMQAEGLV</sequence>
<comment type="similarity">
    <text evidence="1">Belongs to the GST superfamily.</text>
</comment>
<dbReference type="Pfam" id="PF00043">
    <property type="entry name" value="GST_C"/>
    <property type="match status" value="1"/>
</dbReference>
<dbReference type="CDD" id="cd03057">
    <property type="entry name" value="GST_N_Beta"/>
    <property type="match status" value="1"/>
</dbReference>